<dbReference type="Gene3D" id="3.30.2350.10">
    <property type="entry name" value="Pseudouridine synthase"/>
    <property type="match status" value="1"/>
</dbReference>
<name>A0A401IVW8_9LACO</name>
<dbReference type="InterPro" id="IPR020103">
    <property type="entry name" value="PsdUridine_synth_cat_dom_sf"/>
</dbReference>
<keyword evidence="7" id="KW-1185">Reference proteome</keyword>
<feature type="active site" evidence="3">
    <location>
        <position position="135"/>
    </location>
</feature>
<dbReference type="AlphaFoldDB" id="A0A401IVW8"/>
<dbReference type="SUPFAM" id="SSF55120">
    <property type="entry name" value="Pseudouridine synthase"/>
    <property type="match status" value="1"/>
</dbReference>
<keyword evidence="4" id="KW-0413">Isomerase</keyword>
<comment type="function">
    <text evidence="4">Responsible for synthesis of pseudouridine from uracil.</text>
</comment>
<evidence type="ECO:0000256" key="3">
    <source>
        <dbReference type="PIRSR" id="PIRSR606225-1"/>
    </source>
</evidence>
<accession>A0A401IVW8</accession>
<dbReference type="NCBIfam" id="TIGR00005">
    <property type="entry name" value="rluA_subfam"/>
    <property type="match status" value="1"/>
</dbReference>
<evidence type="ECO:0000256" key="4">
    <source>
        <dbReference type="RuleBase" id="RU362028"/>
    </source>
</evidence>
<dbReference type="GO" id="GO:0003723">
    <property type="term" value="F:RNA binding"/>
    <property type="evidence" value="ECO:0007669"/>
    <property type="project" value="InterPro"/>
</dbReference>
<evidence type="ECO:0000313" key="6">
    <source>
        <dbReference type="EMBL" id="GBG95655.1"/>
    </source>
</evidence>
<evidence type="ECO:0000313" key="7">
    <source>
        <dbReference type="Proteomes" id="UP000286848"/>
    </source>
</evidence>
<evidence type="ECO:0000259" key="5">
    <source>
        <dbReference type="Pfam" id="PF00849"/>
    </source>
</evidence>
<gene>
    <name evidence="6" type="primary">rluD</name>
    <name evidence="6" type="ORF">LFYK43_21140</name>
</gene>
<dbReference type="EMBL" id="BFFP01000045">
    <property type="protein sequence ID" value="GBG95655.1"/>
    <property type="molecule type" value="Genomic_DNA"/>
</dbReference>
<evidence type="ECO:0000256" key="1">
    <source>
        <dbReference type="ARBA" id="ARBA00000073"/>
    </source>
</evidence>
<dbReference type="PANTHER" id="PTHR21600">
    <property type="entry name" value="MITOCHONDRIAL RNA PSEUDOURIDINE SYNTHASE"/>
    <property type="match status" value="1"/>
</dbReference>
<protein>
    <recommendedName>
        <fullName evidence="4">Pseudouridine synthase</fullName>
        <ecNumber evidence="4">5.4.99.-</ecNumber>
    </recommendedName>
</protein>
<dbReference type="Proteomes" id="UP000286848">
    <property type="component" value="Unassembled WGS sequence"/>
</dbReference>
<dbReference type="GO" id="GO:0009982">
    <property type="term" value="F:pseudouridine synthase activity"/>
    <property type="evidence" value="ECO:0007669"/>
    <property type="project" value="InterPro"/>
</dbReference>
<dbReference type="InterPro" id="IPR006145">
    <property type="entry name" value="PsdUridine_synth_RsuA/RluA"/>
</dbReference>
<dbReference type="RefSeq" id="WP_124978140.1">
    <property type="nucleotide sequence ID" value="NZ_BFFP01000045.1"/>
</dbReference>
<dbReference type="InterPro" id="IPR050188">
    <property type="entry name" value="RluA_PseudoU_synthase"/>
</dbReference>
<evidence type="ECO:0000256" key="2">
    <source>
        <dbReference type="ARBA" id="ARBA00010876"/>
    </source>
</evidence>
<dbReference type="OrthoDB" id="9807829at2"/>
<comment type="similarity">
    <text evidence="2 4">Belongs to the pseudouridine synthase RluA family.</text>
</comment>
<sequence>MKFVWKFEGLAAIKLKSFLQKQGVSRRLLAKVRHEGGQILVDNIQGRTVDKINPGQTVALIVPPEHGRKSELRPSFVPLEIIYEDQDLLAVNKPPFLPSVPSPLYPGDSLVNRVCGYYQVRSYQGIVPHIVSRLDRDTSGVVLFAKHRYAHALLDQQMQARTISKEYTAFLQGTVQAELEISQPIGRDPESLFKRRVDPAGKKAQTSLKLLEVKGGNSMCQLRPKTGRTHQLRVHCAYIGHPLLGDTMYNGPQSSPLERQALHCHRFTFAHPLTGQKITLTAPVAQDMQQYWKKL</sequence>
<dbReference type="Pfam" id="PF00849">
    <property type="entry name" value="PseudoU_synth_2"/>
    <property type="match status" value="1"/>
</dbReference>
<dbReference type="InterPro" id="IPR006225">
    <property type="entry name" value="PsdUridine_synth_RluC/D"/>
</dbReference>
<dbReference type="CDD" id="cd02869">
    <property type="entry name" value="PseudoU_synth_RluA_like"/>
    <property type="match status" value="1"/>
</dbReference>
<proteinExistence type="inferred from homology"/>
<dbReference type="GO" id="GO:0140098">
    <property type="term" value="F:catalytic activity, acting on RNA"/>
    <property type="evidence" value="ECO:0007669"/>
    <property type="project" value="UniProtKB-ARBA"/>
</dbReference>
<feature type="domain" description="Pseudouridine synthase RsuA/RluA-like" evidence="5">
    <location>
        <begin position="87"/>
        <end position="237"/>
    </location>
</feature>
<dbReference type="PANTHER" id="PTHR21600:SF35">
    <property type="entry name" value="PSEUDOURIDINE SYNTHASE"/>
    <property type="match status" value="1"/>
</dbReference>
<comment type="caution">
    <text evidence="6">The sequence shown here is derived from an EMBL/GenBank/DDBJ whole genome shotgun (WGS) entry which is preliminary data.</text>
</comment>
<reference evidence="6 7" key="1">
    <citation type="journal article" date="2019" name="Int. J. Syst. Evol. Microbiol.">
        <title>Lactobacillus salitolerans sp. nov., a novel lactic acid bacterium isolated from spent mushroom substrates.</title>
        <authorList>
            <person name="Tohno M."/>
            <person name="Tanizawa Y."/>
            <person name="Kojima Y."/>
            <person name="Sakamoto M."/>
            <person name="Nakamura Y."/>
            <person name="Ohkuma M."/>
            <person name="Kobayashi H."/>
        </authorList>
    </citation>
    <scope>NUCLEOTIDE SEQUENCE [LARGE SCALE GENOMIC DNA]</scope>
    <source>
        <strain evidence="6 7">YK43</strain>
    </source>
</reference>
<comment type="catalytic activity">
    <reaction evidence="1 4">
        <text>a uridine in RNA = a pseudouridine in RNA</text>
        <dbReference type="Rhea" id="RHEA:48348"/>
        <dbReference type="Rhea" id="RHEA-COMP:12068"/>
        <dbReference type="Rhea" id="RHEA-COMP:12069"/>
        <dbReference type="ChEBI" id="CHEBI:65314"/>
        <dbReference type="ChEBI" id="CHEBI:65315"/>
    </reaction>
</comment>
<dbReference type="EC" id="5.4.99.-" evidence="4"/>
<dbReference type="GO" id="GO:0000455">
    <property type="term" value="P:enzyme-directed rRNA pseudouridine synthesis"/>
    <property type="evidence" value="ECO:0007669"/>
    <property type="project" value="TreeGrafter"/>
</dbReference>
<organism evidence="6 7">
    <name type="scientific">Ligilactobacillus salitolerans</name>
    <dbReference type="NCBI Taxonomy" id="1808352"/>
    <lineage>
        <taxon>Bacteria</taxon>
        <taxon>Bacillati</taxon>
        <taxon>Bacillota</taxon>
        <taxon>Bacilli</taxon>
        <taxon>Lactobacillales</taxon>
        <taxon>Lactobacillaceae</taxon>
        <taxon>Ligilactobacillus</taxon>
    </lineage>
</organism>